<dbReference type="OrthoDB" id="1550957at2"/>
<dbReference type="Proteomes" id="UP000290365">
    <property type="component" value="Chromosome"/>
</dbReference>
<dbReference type="Pfam" id="PF07355">
    <property type="entry name" value="GRDB"/>
    <property type="match status" value="1"/>
</dbReference>
<reference evidence="3 4" key="1">
    <citation type="submission" date="2019-01" db="EMBL/GenBank/DDBJ databases">
        <title>Ktedonosporobacter rubrisoli SCAWS-G2.</title>
        <authorList>
            <person name="Huang Y."/>
            <person name="Yan B."/>
        </authorList>
    </citation>
    <scope>NUCLEOTIDE SEQUENCE [LARGE SCALE GENOMIC DNA]</scope>
    <source>
        <strain evidence="3 4">SCAWS-G2</strain>
    </source>
</reference>
<name>A0A4P6JT87_KTERU</name>
<keyword evidence="4" id="KW-1185">Reference proteome</keyword>
<organism evidence="3 4">
    <name type="scientific">Ktedonosporobacter rubrisoli</name>
    <dbReference type="NCBI Taxonomy" id="2509675"/>
    <lineage>
        <taxon>Bacteria</taxon>
        <taxon>Bacillati</taxon>
        <taxon>Chloroflexota</taxon>
        <taxon>Ktedonobacteria</taxon>
        <taxon>Ktedonobacterales</taxon>
        <taxon>Ktedonosporobacteraceae</taxon>
        <taxon>Ktedonosporobacter</taxon>
    </lineage>
</organism>
<dbReference type="RefSeq" id="WP_129889159.1">
    <property type="nucleotide sequence ID" value="NZ_CP035758.1"/>
</dbReference>
<dbReference type="InterPro" id="IPR010187">
    <property type="entry name" value="Various_sel_PB"/>
</dbReference>
<evidence type="ECO:0000313" key="4">
    <source>
        <dbReference type="Proteomes" id="UP000290365"/>
    </source>
</evidence>
<evidence type="ECO:0000313" key="3">
    <source>
        <dbReference type="EMBL" id="QBD78106.1"/>
    </source>
</evidence>
<gene>
    <name evidence="3" type="ORF">EPA93_19735</name>
</gene>
<keyword evidence="1" id="KW-0712">Selenocysteine</keyword>
<protein>
    <recommendedName>
        <fullName evidence="5">D-proline reductase (Dithiol) protein PrdB</fullName>
    </recommendedName>
</protein>
<dbReference type="KEGG" id="kbs:EPA93_19735"/>
<evidence type="ECO:0000256" key="2">
    <source>
        <dbReference type="ARBA" id="ARBA00023002"/>
    </source>
</evidence>
<sequence length="226" mass="25431">MAMSKRCIPYTPRNREAKESIFALVTTTGVHLRNQEPYIEDDNSWRLLPGDMQTDQLMITHDHYDHNDADQDINCVFPIDRLRELAAEGLIGGINNKHLGFGFTQNLRDLYERAAPAMAKEIMRSQADGVIVTAGCPLCHRVATAIQREIEMTGIPTVQITVIPESTGQAGAPRAIHPQDFQPGHNLGGPHQKSLQRQILLDAIRRWEAREEPGTIWELTYKQSAE</sequence>
<evidence type="ECO:0000256" key="1">
    <source>
        <dbReference type="ARBA" id="ARBA00022933"/>
    </source>
</evidence>
<evidence type="ECO:0008006" key="5">
    <source>
        <dbReference type="Google" id="ProtNLM"/>
    </source>
</evidence>
<dbReference type="EMBL" id="CP035758">
    <property type="protein sequence ID" value="QBD78106.1"/>
    <property type="molecule type" value="Genomic_DNA"/>
</dbReference>
<dbReference type="AlphaFoldDB" id="A0A4P6JT87"/>
<accession>A0A4P6JT87</accession>
<dbReference type="GO" id="GO:0050485">
    <property type="term" value="F:oxidoreductase activity, acting on X-H and Y-H to form an X-Y bond, with a disulfide as acceptor"/>
    <property type="evidence" value="ECO:0007669"/>
    <property type="project" value="InterPro"/>
</dbReference>
<keyword evidence="2" id="KW-0560">Oxidoreductase</keyword>
<proteinExistence type="predicted"/>